<organism evidence="2">
    <name type="scientific">viral metagenome</name>
    <dbReference type="NCBI Taxonomy" id="1070528"/>
    <lineage>
        <taxon>unclassified sequences</taxon>
        <taxon>metagenomes</taxon>
        <taxon>organismal metagenomes</taxon>
    </lineage>
</organism>
<accession>A0A6M3J2V7</accession>
<evidence type="ECO:0000256" key="1">
    <source>
        <dbReference type="SAM" id="MobiDB-lite"/>
    </source>
</evidence>
<feature type="region of interest" description="Disordered" evidence="1">
    <location>
        <begin position="1"/>
        <end position="26"/>
    </location>
</feature>
<evidence type="ECO:0000313" key="2">
    <source>
        <dbReference type="EMBL" id="QJA64203.1"/>
    </source>
</evidence>
<protein>
    <submittedName>
        <fullName evidence="2">Uncharacterized protein</fullName>
    </submittedName>
</protein>
<dbReference type="EMBL" id="MT142504">
    <property type="protein sequence ID" value="QJA83130.1"/>
    <property type="molecule type" value="Genomic_DNA"/>
</dbReference>
<gene>
    <name evidence="3" type="ORF">MM415A00310_0010</name>
    <name evidence="2" type="ORF">MM415B00528_0010</name>
</gene>
<reference evidence="2" key="1">
    <citation type="submission" date="2020-03" db="EMBL/GenBank/DDBJ databases">
        <title>The deep terrestrial virosphere.</title>
        <authorList>
            <person name="Holmfeldt K."/>
            <person name="Nilsson E."/>
            <person name="Simone D."/>
            <person name="Lopez-Fernandez M."/>
            <person name="Wu X."/>
            <person name="de Brujin I."/>
            <person name="Lundin D."/>
            <person name="Andersson A."/>
            <person name="Bertilsson S."/>
            <person name="Dopson M."/>
        </authorList>
    </citation>
    <scope>NUCLEOTIDE SEQUENCE</scope>
    <source>
        <strain evidence="3">MM415A00310</strain>
        <strain evidence="2">MM415B00528</strain>
    </source>
</reference>
<sequence length="133" mass="15108">MESKDAHIKSHPLYKGDNSGPHTTEELSTEVEKLVEWIAKVIAKHHIGCNTMKEKYAKCAAEEIISHPNLALIRKDVNLPEDYQERIDNAPLSVRKRIETPGDLYLFYLGGAEAQRRMLEAGFTHSIIPLEEK</sequence>
<dbReference type="EMBL" id="MT141515">
    <property type="protein sequence ID" value="QJA64203.1"/>
    <property type="molecule type" value="Genomic_DNA"/>
</dbReference>
<dbReference type="AlphaFoldDB" id="A0A6M3J2V7"/>
<evidence type="ECO:0000313" key="3">
    <source>
        <dbReference type="EMBL" id="QJA83130.1"/>
    </source>
</evidence>
<proteinExistence type="predicted"/>
<name>A0A6M3J2V7_9ZZZZ</name>